<dbReference type="InterPro" id="IPR050983">
    <property type="entry name" value="GST_Omega/HSP26"/>
</dbReference>
<dbReference type="AlphaFoldDB" id="A0A2S5TAL5"/>
<sequence>MSPPELWQFRFSMYPEKARWALDYKGVPHVRHSLLPGPHAAQLLPRFGQKAMPILRHNGSVLKTSAAVVDYIEQAFPNPPLYPSDKSECAQALEIQQRFDAEVGPPLHRAVFFEWLTDTEYSARRFAFGQPEWSQRLYVRAFPAIRAIMRADMGISEAGAKQGLTVTAEALDFVARQSGKTGYLVGSRFSIADLTAAAVLQATCLPPEFPVPTPEPRPPGWQHWLNRWKNHPGCDYVLRIYREHRGRSCEISA</sequence>
<dbReference type="Gene3D" id="3.40.30.10">
    <property type="entry name" value="Glutaredoxin"/>
    <property type="match status" value="1"/>
</dbReference>
<protein>
    <recommendedName>
        <fullName evidence="1">GST N-terminal domain-containing protein</fullName>
    </recommendedName>
</protein>
<dbReference type="PANTHER" id="PTHR43968:SF6">
    <property type="entry name" value="GLUTATHIONE S-TRANSFERASE OMEGA"/>
    <property type="match status" value="1"/>
</dbReference>
<dbReference type="EMBL" id="PSNW01000016">
    <property type="protein sequence ID" value="PPE72053.1"/>
    <property type="molecule type" value="Genomic_DNA"/>
</dbReference>
<dbReference type="GO" id="GO:0005737">
    <property type="term" value="C:cytoplasm"/>
    <property type="evidence" value="ECO:0007669"/>
    <property type="project" value="TreeGrafter"/>
</dbReference>
<dbReference type="SUPFAM" id="SSF52833">
    <property type="entry name" value="Thioredoxin-like"/>
    <property type="match status" value="1"/>
</dbReference>
<dbReference type="Pfam" id="PF13410">
    <property type="entry name" value="GST_C_2"/>
    <property type="match status" value="1"/>
</dbReference>
<organism evidence="2 3">
    <name type="scientific">Solimonas fluminis</name>
    <dbReference type="NCBI Taxonomy" id="2086571"/>
    <lineage>
        <taxon>Bacteria</taxon>
        <taxon>Pseudomonadati</taxon>
        <taxon>Pseudomonadota</taxon>
        <taxon>Gammaproteobacteria</taxon>
        <taxon>Nevskiales</taxon>
        <taxon>Nevskiaceae</taxon>
        <taxon>Solimonas</taxon>
    </lineage>
</organism>
<dbReference type="InterPro" id="IPR036249">
    <property type="entry name" value="Thioredoxin-like_sf"/>
</dbReference>
<name>A0A2S5TAL5_9GAMM</name>
<keyword evidence="3" id="KW-1185">Reference proteome</keyword>
<gene>
    <name evidence="2" type="ORF">C3942_20370</name>
</gene>
<feature type="domain" description="GST N-terminal" evidence="1">
    <location>
        <begin position="2"/>
        <end position="80"/>
    </location>
</feature>
<dbReference type="SUPFAM" id="SSF47616">
    <property type="entry name" value="GST C-terminal domain-like"/>
    <property type="match status" value="1"/>
</dbReference>
<proteinExistence type="predicted"/>
<evidence type="ECO:0000313" key="2">
    <source>
        <dbReference type="EMBL" id="PPE72053.1"/>
    </source>
</evidence>
<dbReference type="Pfam" id="PF13417">
    <property type="entry name" value="GST_N_3"/>
    <property type="match status" value="1"/>
</dbReference>
<comment type="caution">
    <text evidence="2">The sequence shown here is derived from an EMBL/GenBank/DDBJ whole genome shotgun (WGS) entry which is preliminary data.</text>
</comment>
<dbReference type="CDD" id="cd00570">
    <property type="entry name" value="GST_N_family"/>
    <property type="match status" value="1"/>
</dbReference>
<dbReference type="InterPro" id="IPR004045">
    <property type="entry name" value="Glutathione_S-Trfase_N"/>
</dbReference>
<dbReference type="Gene3D" id="1.20.1050.10">
    <property type="match status" value="2"/>
</dbReference>
<dbReference type="PROSITE" id="PS50404">
    <property type="entry name" value="GST_NTER"/>
    <property type="match status" value="1"/>
</dbReference>
<evidence type="ECO:0000259" key="1">
    <source>
        <dbReference type="PROSITE" id="PS50404"/>
    </source>
</evidence>
<dbReference type="PANTHER" id="PTHR43968">
    <property type="match status" value="1"/>
</dbReference>
<reference evidence="2 3" key="1">
    <citation type="submission" date="2018-02" db="EMBL/GenBank/DDBJ databases">
        <title>Genome sequencing of Solimonas sp. HR-BB.</title>
        <authorList>
            <person name="Lee Y."/>
            <person name="Jeon C.O."/>
        </authorList>
    </citation>
    <scope>NUCLEOTIDE SEQUENCE [LARGE SCALE GENOMIC DNA]</scope>
    <source>
        <strain evidence="2 3">HR-BB</strain>
    </source>
</reference>
<dbReference type="Proteomes" id="UP000238220">
    <property type="component" value="Unassembled WGS sequence"/>
</dbReference>
<dbReference type="OrthoDB" id="5242791at2"/>
<accession>A0A2S5TAL5</accession>
<dbReference type="InterPro" id="IPR036282">
    <property type="entry name" value="Glutathione-S-Trfase_C_sf"/>
</dbReference>
<dbReference type="RefSeq" id="WP_104232209.1">
    <property type="nucleotide sequence ID" value="NZ_PSNW01000016.1"/>
</dbReference>
<evidence type="ECO:0000313" key="3">
    <source>
        <dbReference type="Proteomes" id="UP000238220"/>
    </source>
</evidence>